<accession>A0A1M4TP57</accession>
<dbReference type="InterPro" id="IPR004919">
    <property type="entry name" value="GmrSD_N"/>
</dbReference>
<dbReference type="STRING" id="288992.SAMN04488522_101268"/>
<feature type="domain" description="GmrSD restriction endonucleases N-terminal" evidence="1">
    <location>
        <begin position="14"/>
        <end position="208"/>
    </location>
</feature>
<gene>
    <name evidence="3" type="ORF">SAMN04488522_101268</name>
</gene>
<dbReference type="Pfam" id="PF07510">
    <property type="entry name" value="GmrSD_C"/>
    <property type="match status" value="1"/>
</dbReference>
<reference evidence="4" key="1">
    <citation type="submission" date="2016-11" db="EMBL/GenBank/DDBJ databases">
        <authorList>
            <person name="Varghese N."/>
            <person name="Submissions S."/>
        </authorList>
    </citation>
    <scope>NUCLEOTIDE SEQUENCE [LARGE SCALE GENOMIC DNA]</scope>
    <source>
        <strain evidence="4">DSM 16990</strain>
    </source>
</reference>
<evidence type="ECO:0000259" key="2">
    <source>
        <dbReference type="Pfam" id="PF07510"/>
    </source>
</evidence>
<dbReference type="RefSeq" id="WP_073226411.1">
    <property type="nucleotide sequence ID" value="NZ_FQUQ01000001.1"/>
</dbReference>
<feature type="domain" description="GmrSD restriction endonucleases C-terminal" evidence="2">
    <location>
        <begin position="504"/>
        <end position="641"/>
    </location>
</feature>
<protein>
    <submittedName>
        <fullName evidence="3">Uncharacterized conserved protein, contains ParB-like and HNH nuclease domains</fullName>
    </submittedName>
</protein>
<organism evidence="3 4">
    <name type="scientific">Pedobacter caeni</name>
    <dbReference type="NCBI Taxonomy" id="288992"/>
    <lineage>
        <taxon>Bacteria</taxon>
        <taxon>Pseudomonadati</taxon>
        <taxon>Bacteroidota</taxon>
        <taxon>Sphingobacteriia</taxon>
        <taxon>Sphingobacteriales</taxon>
        <taxon>Sphingobacteriaceae</taxon>
        <taxon>Pedobacter</taxon>
    </lineage>
</organism>
<dbReference type="PANTHER" id="PTHR35149:SF1">
    <property type="entry name" value="DUF5655 DOMAIN-CONTAINING PROTEIN"/>
    <property type="match status" value="1"/>
</dbReference>
<dbReference type="AlphaFoldDB" id="A0A1M4TP57"/>
<dbReference type="PANTHER" id="PTHR35149">
    <property type="entry name" value="SLL5132 PROTEIN"/>
    <property type="match status" value="1"/>
</dbReference>
<keyword evidence="4" id="KW-1185">Reference proteome</keyword>
<evidence type="ECO:0000259" key="1">
    <source>
        <dbReference type="Pfam" id="PF03235"/>
    </source>
</evidence>
<dbReference type="Proteomes" id="UP000184287">
    <property type="component" value="Unassembled WGS sequence"/>
</dbReference>
<sequence length="650" mass="77432">MDNIDKPLELTIEAVFQDDQYIIPLYQRNYAWEEKEINQLIQDIWDFASDDLESNYYIGSLVVHKRKLNDDIKVVYETIDGQQRLTTLNILLSVIKNEFGFDVPVKHYEKLKFDSRLLSTETLKRLYYGEVNNSGPKNPSMVQAYAIILKKLNEHSEIEINQFYYYLLNKVVILRVEVPKDTDLNHYFEIMNNRGEQLEKQEILKASLLAHLMYDEESSLAFSMIWDACSNMDKYMQLNFKKKYRDAVFLEGDEKTWDYLPENFEEFKQYILPVKNKEVNTKEKLEELNIISLLTGELKDNIQSYEDDDNEFENVTFNSIIGFPNFLLHVLRVYSQEDIRLDDKRLIKTFERYIDKQADKVQFVKDFASALLKCRFLFDKYIIKREFKHDTDSWSLQALRITKSRKQLKAYYTKSFESEIINKRILMLLSMFHVSFPQIIYKHWLSGVLNFLYNQSNLDIEGEVYACHLEKLSNAFLFDRFGKQEVEYYDIIFKNQCELINKAINEDLLHVGTNVQNFIFNRLDYLIWRSETLEKEKRFNIMNIESFEFAFRSSVEHYYPQNAKPGAVKILVGKNYIHQFGNLCLISRSKNSELSNYSPLAKAEHYEQSSTIESLKQRLMMRKRENWDEQSILEHQKEMIDLLIKKGELN</sequence>
<dbReference type="Pfam" id="PF03235">
    <property type="entry name" value="GmrSD_N"/>
    <property type="match status" value="1"/>
</dbReference>
<dbReference type="InterPro" id="IPR011089">
    <property type="entry name" value="GmrSD_C"/>
</dbReference>
<evidence type="ECO:0000313" key="4">
    <source>
        <dbReference type="Proteomes" id="UP000184287"/>
    </source>
</evidence>
<dbReference type="OrthoDB" id="9798761at2"/>
<proteinExistence type="predicted"/>
<name>A0A1M4TP57_9SPHI</name>
<dbReference type="EMBL" id="FQUQ01000001">
    <property type="protein sequence ID" value="SHE46299.1"/>
    <property type="molecule type" value="Genomic_DNA"/>
</dbReference>
<evidence type="ECO:0000313" key="3">
    <source>
        <dbReference type="EMBL" id="SHE46299.1"/>
    </source>
</evidence>